<protein>
    <submittedName>
        <fullName evidence="3">Uncharacterized protein</fullName>
    </submittedName>
</protein>
<dbReference type="SMART" id="SM00028">
    <property type="entry name" value="TPR"/>
    <property type="match status" value="3"/>
</dbReference>
<dbReference type="Proteomes" id="UP000244929">
    <property type="component" value="Chromosome"/>
</dbReference>
<dbReference type="InterPro" id="IPR011990">
    <property type="entry name" value="TPR-like_helical_dom_sf"/>
</dbReference>
<feature type="chain" id="PRO_5015776130" evidence="2">
    <location>
        <begin position="38"/>
        <end position="452"/>
    </location>
</feature>
<evidence type="ECO:0000256" key="1">
    <source>
        <dbReference type="PROSITE-ProRule" id="PRU00339"/>
    </source>
</evidence>
<feature type="signal peptide" evidence="2">
    <location>
        <begin position="1"/>
        <end position="37"/>
    </location>
</feature>
<dbReference type="PROSITE" id="PS50005">
    <property type="entry name" value="TPR"/>
    <property type="match status" value="1"/>
</dbReference>
<dbReference type="AlphaFoldDB" id="A0A2S1QYH3"/>
<evidence type="ECO:0000313" key="4">
    <source>
        <dbReference type="Proteomes" id="UP000244929"/>
    </source>
</evidence>
<dbReference type="SUPFAM" id="SSF48452">
    <property type="entry name" value="TPR-like"/>
    <property type="match status" value="1"/>
</dbReference>
<keyword evidence="2" id="KW-0732">Signal</keyword>
<keyword evidence="4" id="KW-1185">Reference proteome</keyword>
<evidence type="ECO:0000313" key="3">
    <source>
        <dbReference type="EMBL" id="AWH85477.1"/>
    </source>
</evidence>
<name>A0A2S1QYH3_9FLAO</name>
<dbReference type="Gene3D" id="1.25.40.10">
    <property type="entry name" value="Tetratricopeptide repeat domain"/>
    <property type="match status" value="2"/>
</dbReference>
<organism evidence="3 4">
    <name type="scientific">Flavobacterium album</name>
    <dbReference type="NCBI Taxonomy" id="2175091"/>
    <lineage>
        <taxon>Bacteria</taxon>
        <taxon>Pseudomonadati</taxon>
        <taxon>Bacteroidota</taxon>
        <taxon>Flavobacteriia</taxon>
        <taxon>Flavobacteriales</taxon>
        <taxon>Flavobacteriaceae</taxon>
        <taxon>Flavobacterium</taxon>
    </lineage>
</organism>
<accession>A0A2S1QYH3</accession>
<reference evidence="3 4" key="1">
    <citation type="submission" date="2018-04" db="EMBL/GenBank/DDBJ databases">
        <title>Genome sequencing of Flavobacterium sp. HYN0059.</title>
        <authorList>
            <person name="Yi H."/>
            <person name="Baek C."/>
        </authorList>
    </citation>
    <scope>NUCLEOTIDE SEQUENCE [LARGE SCALE GENOMIC DNA]</scope>
    <source>
        <strain evidence="3 4">HYN0059</strain>
    </source>
</reference>
<keyword evidence="1" id="KW-0802">TPR repeat</keyword>
<dbReference type="PANTHER" id="PTHR12558:SF13">
    <property type="entry name" value="CELL DIVISION CYCLE PROTEIN 27 HOMOLOG"/>
    <property type="match status" value="1"/>
</dbReference>
<proteinExistence type="predicted"/>
<dbReference type="KEGG" id="falb:HYN59_10265"/>
<sequence>MKQEPKTTKTKNNYKRNDMKIKYAIAASLLLSLSAFAQKDEIKGLKKIIEKDTPPTKEDFQKFKELIAAGEPKMAAATNEQKADFYYYKGAGAALELMTNPMAMADPMKAFAMLDAAVDDMNKVIEIEKTGKKEHTIEIKEEFLPRLKGLVGQVAAQLAGQKMYKEASSLYAIAYKADTNDKSQLYNAAAMAVNGQDYDNALKYYLELDKSGFTGEGSVFVAKNKKSGQVEGFPNKASRDIAVQAGEYVEPKEEKLPSLKGEITKNIALIYVQKGENDKAKQAMAAARKNNPDDVSLIVSEANIYYQAKDMEGYKRLIAEAAAKNPTNAELFYNLGVVASTSDVAEAERQYKKALEIDPNFTQALVAMGSLALTDEKKIVDEMNGLGNTAKDNQRYDVLKKQKDGLYLKALPYLEKAHKLNPDDQYTISLLAGMYQALERNDDYKAMKAKMK</sequence>
<evidence type="ECO:0000256" key="2">
    <source>
        <dbReference type="SAM" id="SignalP"/>
    </source>
</evidence>
<dbReference type="EMBL" id="CP029186">
    <property type="protein sequence ID" value="AWH85477.1"/>
    <property type="molecule type" value="Genomic_DNA"/>
</dbReference>
<gene>
    <name evidence="3" type="ORF">HYN59_10265</name>
</gene>
<dbReference type="InterPro" id="IPR019734">
    <property type="entry name" value="TPR_rpt"/>
</dbReference>
<feature type="repeat" description="TPR" evidence="1">
    <location>
        <begin position="329"/>
        <end position="361"/>
    </location>
</feature>
<dbReference type="PANTHER" id="PTHR12558">
    <property type="entry name" value="CELL DIVISION CYCLE 16,23,27"/>
    <property type="match status" value="1"/>
</dbReference>